<evidence type="ECO:0000256" key="3">
    <source>
        <dbReference type="ARBA" id="ARBA00022979"/>
    </source>
</evidence>
<evidence type="ECO:0000259" key="9">
    <source>
        <dbReference type="Pfam" id="PF00755"/>
    </source>
</evidence>
<dbReference type="Gene3D" id="3.30.559.70">
    <property type="entry name" value="Choline/Carnitine o-acyltransferase, domain 2"/>
    <property type="match status" value="1"/>
</dbReference>
<dbReference type="InterPro" id="IPR042231">
    <property type="entry name" value="Cho/carn_acyl_trans_2"/>
</dbReference>
<dbReference type="GO" id="GO:0005737">
    <property type="term" value="C:cytoplasm"/>
    <property type="evidence" value="ECO:0007669"/>
    <property type="project" value="TreeGrafter"/>
</dbReference>
<dbReference type="GO" id="GO:0004102">
    <property type="term" value="F:choline O-acetyltransferase activity"/>
    <property type="evidence" value="ECO:0007669"/>
    <property type="project" value="UniProtKB-EC"/>
</dbReference>
<dbReference type="InterPro" id="IPR023213">
    <property type="entry name" value="CAT-like_dom_sf"/>
</dbReference>
<keyword evidence="2" id="KW-0808">Transferase</keyword>
<comment type="caution">
    <text evidence="10">The sequence shown here is derived from an EMBL/GenBank/DDBJ whole genome shotgun (WGS) entry which is preliminary data.</text>
</comment>
<evidence type="ECO:0000313" key="10">
    <source>
        <dbReference type="EMBL" id="KAK3089454.1"/>
    </source>
</evidence>
<dbReference type="InterPro" id="IPR000542">
    <property type="entry name" value="Carn_acyl_trans"/>
</dbReference>
<dbReference type="EC" id="2.3.1.6" evidence="5"/>
<dbReference type="AlphaFoldDB" id="A0AA89BSH5"/>
<feature type="region of interest" description="Disordered" evidence="8">
    <location>
        <begin position="639"/>
        <end position="691"/>
    </location>
</feature>
<comment type="similarity">
    <text evidence="1">Belongs to the carnitine/choline acetyltransferase family.</text>
</comment>
<feature type="compositionally biased region" description="Basic and acidic residues" evidence="8">
    <location>
        <begin position="680"/>
        <end position="691"/>
    </location>
</feature>
<evidence type="ECO:0000256" key="4">
    <source>
        <dbReference type="ARBA" id="ARBA00023315"/>
    </source>
</evidence>
<dbReference type="InterPro" id="IPR039551">
    <property type="entry name" value="Cho/carn_acyl_trans"/>
</dbReference>
<dbReference type="PANTHER" id="PTHR22589">
    <property type="entry name" value="CARNITINE O-ACYLTRANSFERASE"/>
    <property type="match status" value="1"/>
</dbReference>
<evidence type="ECO:0000256" key="2">
    <source>
        <dbReference type="ARBA" id="ARBA00022679"/>
    </source>
</evidence>
<evidence type="ECO:0000256" key="5">
    <source>
        <dbReference type="ARBA" id="ARBA00039091"/>
    </source>
</evidence>
<proteinExistence type="inferred from homology"/>
<protein>
    <recommendedName>
        <fullName evidence="6">Choline O-acetyltransferase</fullName>
        <ecNumber evidence="5">2.3.1.6</ecNumber>
    </recommendedName>
</protein>
<reference evidence="10" key="1">
    <citation type="submission" date="2019-08" db="EMBL/GenBank/DDBJ databases">
        <title>The improved chromosome-level genome for the pearl oyster Pinctada fucata martensii using PacBio sequencing and Hi-C.</title>
        <authorList>
            <person name="Zheng Z."/>
        </authorList>
    </citation>
    <scope>NUCLEOTIDE SEQUENCE</scope>
    <source>
        <strain evidence="10">ZZ-2019</strain>
        <tissue evidence="10">Adductor muscle</tissue>
    </source>
</reference>
<dbReference type="Gene3D" id="3.30.559.10">
    <property type="entry name" value="Chloramphenicol acetyltransferase-like domain"/>
    <property type="match status" value="1"/>
</dbReference>
<dbReference type="Pfam" id="PF00755">
    <property type="entry name" value="Carn_acyltransf"/>
    <property type="match status" value="1"/>
</dbReference>
<dbReference type="SUPFAM" id="SSF52777">
    <property type="entry name" value="CoA-dependent acyltransferases"/>
    <property type="match status" value="2"/>
</dbReference>
<keyword evidence="4" id="KW-0012">Acyltransferase</keyword>
<dbReference type="GO" id="GO:0043005">
    <property type="term" value="C:neuron projection"/>
    <property type="evidence" value="ECO:0007669"/>
    <property type="project" value="TreeGrafter"/>
</dbReference>
<organism evidence="10 11">
    <name type="scientific">Pinctada imbricata</name>
    <name type="common">Atlantic pearl-oyster</name>
    <name type="synonym">Pinctada martensii</name>
    <dbReference type="NCBI Taxonomy" id="66713"/>
    <lineage>
        <taxon>Eukaryota</taxon>
        <taxon>Metazoa</taxon>
        <taxon>Spiralia</taxon>
        <taxon>Lophotrochozoa</taxon>
        <taxon>Mollusca</taxon>
        <taxon>Bivalvia</taxon>
        <taxon>Autobranchia</taxon>
        <taxon>Pteriomorphia</taxon>
        <taxon>Pterioida</taxon>
        <taxon>Pterioidea</taxon>
        <taxon>Pteriidae</taxon>
        <taxon>Pinctada</taxon>
    </lineage>
</organism>
<feature type="compositionally biased region" description="Basic and acidic residues" evidence="8">
    <location>
        <begin position="642"/>
        <end position="654"/>
    </location>
</feature>
<accession>A0AA89BSH5</accession>
<evidence type="ECO:0000256" key="1">
    <source>
        <dbReference type="ARBA" id="ARBA00005232"/>
    </source>
</evidence>
<gene>
    <name evidence="10" type="ORF">FSP39_003760</name>
</gene>
<evidence type="ECO:0000256" key="7">
    <source>
        <dbReference type="PIRSR" id="PIRSR600542-1"/>
    </source>
</evidence>
<feature type="domain" description="Choline/carnitine acyltransferase" evidence="9">
    <location>
        <begin position="33"/>
        <end position="625"/>
    </location>
</feature>
<keyword evidence="11" id="KW-1185">Reference proteome</keyword>
<dbReference type="GO" id="GO:0008292">
    <property type="term" value="P:acetylcholine biosynthetic process"/>
    <property type="evidence" value="ECO:0007669"/>
    <property type="project" value="TreeGrafter"/>
</dbReference>
<evidence type="ECO:0000256" key="6">
    <source>
        <dbReference type="ARBA" id="ARBA00040495"/>
    </source>
</evidence>
<dbReference type="PANTHER" id="PTHR22589:SF14">
    <property type="entry name" value="CHOLINE O-ACETYLTRANSFERASE"/>
    <property type="match status" value="1"/>
</dbReference>
<name>A0AA89BSH5_PINIB</name>
<dbReference type="GO" id="GO:0007274">
    <property type="term" value="P:neuromuscular synaptic transmission"/>
    <property type="evidence" value="ECO:0007669"/>
    <property type="project" value="TreeGrafter"/>
</dbReference>
<dbReference type="GO" id="GO:0045202">
    <property type="term" value="C:synapse"/>
    <property type="evidence" value="ECO:0007669"/>
    <property type="project" value="GOC"/>
</dbReference>
<dbReference type="EMBL" id="VSWD01000010">
    <property type="protein sequence ID" value="KAK3089454.1"/>
    <property type="molecule type" value="Genomic_DNA"/>
</dbReference>
<evidence type="ECO:0000256" key="8">
    <source>
        <dbReference type="SAM" id="MobiDB-lite"/>
    </source>
</evidence>
<sequence length="691" mass="79597">MTTKHVREYVKRVASIDQEQYPTWDISKPLPKLPIPDLNKTLTKYIDIIQPILDPPQYAKTKDIVKKFGGKGGEGEKLQEQLIKFSKSMDNWAYGWWLDEMYMKIRLPLPINSNPGMVFPKQLFTDHRDQLRYAARLISGILDYKTVIDARGLPVDRARHNKKGQPMCMEQYYRLFTSYRIPGIKKDALASNNSKLIPDPEHIIVICKNQFFVLDVIINFTRLSEDDLFTQLNRITKMASDISEEPEAVGILTAAYRDKWAVARGKLMEESTNRDSMDAIERCIFVLCLDQRIPILYNHRNSIDETSMNVRDDVSLALQMLHGLGTESQQCKSLVRQNYAIHHIRRTGPCGLNYEHSPSEGIAVVQLIEHLLKYMEEVRRKLIRMQSVCELPAPRKLQWKITSEIKTDIAQASENINKQIDDLDVYILRFERFGREFPKAQNMSPDSFIQLALQLTYYKIHGKLVSTYESASTRRFHLGRVDNIRANSPAALEWIKTMVGEVETTDEEKMVLLRKAMQYQTDIMTQTILGHGIDCHMMGLRNIAMEMDLPIPEVFLDDSYIKSNHFTMSTSQVPTTMDAFMLYGPVVPDGYGCCYNPHPNSILVCISSFKSHSETRSDYFGFTLEGSFLQMHELCLKTSEPPPERVTPRVRSVERNGSLHNQKERNGSLSPRKSRLVRQKQTDHPHPEQNG</sequence>
<dbReference type="Proteomes" id="UP001186944">
    <property type="component" value="Unassembled WGS sequence"/>
</dbReference>
<keyword evidence="3" id="KW-0530">Neurotransmitter biosynthesis</keyword>
<feature type="active site" description="Proton acceptor" evidence="7">
    <location>
        <position position="356"/>
    </location>
</feature>
<evidence type="ECO:0000313" key="11">
    <source>
        <dbReference type="Proteomes" id="UP001186944"/>
    </source>
</evidence>